<dbReference type="OMA" id="RYQNWDW"/>
<feature type="domain" description="BPL/LPL catalytic" evidence="11">
    <location>
        <begin position="55"/>
        <end position="240"/>
    </location>
</feature>
<dbReference type="GO" id="GO:0017118">
    <property type="term" value="F:lipoyltransferase activity"/>
    <property type="evidence" value="ECO:0007669"/>
    <property type="project" value="TreeGrafter"/>
</dbReference>
<dbReference type="CDD" id="cd16443">
    <property type="entry name" value="LplA"/>
    <property type="match status" value="1"/>
</dbReference>
<dbReference type="PROSITE" id="PS51733">
    <property type="entry name" value="BPL_LPL_CATALYTIC"/>
    <property type="match status" value="1"/>
</dbReference>
<comment type="pathway">
    <text evidence="2">Protein modification; protein lipoylation via exogenous pathway; protein N(6)-(lipoyl)lysine from lipoate: step 2/2.</text>
</comment>
<dbReference type="InterPro" id="IPR004143">
    <property type="entry name" value="BPL_LPL_catalytic"/>
</dbReference>
<organism evidence="12 13">
    <name type="scientific">Saitoella complicata (strain BCRC 22490 / CBS 7301 / JCM 7358 / NBRC 10748 / NRRL Y-17804)</name>
    <dbReference type="NCBI Taxonomy" id="698492"/>
    <lineage>
        <taxon>Eukaryota</taxon>
        <taxon>Fungi</taxon>
        <taxon>Dikarya</taxon>
        <taxon>Ascomycota</taxon>
        <taxon>Taphrinomycotina</taxon>
        <taxon>Taphrinomycotina incertae sedis</taxon>
        <taxon>Saitoella</taxon>
    </lineage>
</organism>
<evidence type="ECO:0000256" key="9">
    <source>
        <dbReference type="ARBA" id="ARBA00022840"/>
    </source>
</evidence>
<sequence length="370" mass="41240">MSPSRGVLNTITSARRCFNSSRQLLSDEKVTAHISTSLSPFTNLAYEDHLFRTSSPDAHTLLLYRNRSAVIIGRNQNPWKEANLSLLHARNIALVRRRSGGGAVYHEEGNTCWSVGMAKKEFDRVTNVEMVTRALRSLGVRSRVNERHDIVIDTPEGETLKVTGSAYKLARERAYHHGTMLLNADLAALGGALRSTRAQGIVDARSVESVRSRVGNVGIPHDDFCAAVKTEFEKLYNEGKELEWKVFGDHTLEEIPEVKKLAEELQSWNWTFGQTPQFTHELNGSFHWSDVTVILTVKHGVIIEAKVEGNSIDDGIQTRLSSVGTSLVGKQYGRESVRLAVMEGVEDSDARGNARLKEEELSEWLSSQLD</sequence>
<reference evidence="12 13" key="3">
    <citation type="journal article" date="2015" name="Genome Announc.">
        <title>Draft Genome Sequence of the Archiascomycetous Yeast Saitoella complicata.</title>
        <authorList>
            <person name="Yamauchi K."/>
            <person name="Kondo S."/>
            <person name="Hamamoto M."/>
            <person name="Takahashi Y."/>
            <person name="Ogura Y."/>
            <person name="Hayashi T."/>
            <person name="Nishida H."/>
        </authorList>
    </citation>
    <scope>NUCLEOTIDE SEQUENCE [LARGE SCALE GENOMIC DNA]</scope>
    <source>
        <strain evidence="12 13">NRRL Y-17804</strain>
    </source>
</reference>
<keyword evidence="13" id="KW-1185">Reference proteome</keyword>
<evidence type="ECO:0000256" key="7">
    <source>
        <dbReference type="ARBA" id="ARBA00022598"/>
    </source>
</evidence>
<evidence type="ECO:0000256" key="4">
    <source>
        <dbReference type="ARBA" id="ARBA00008242"/>
    </source>
</evidence>
<dbReference type="AlphaFoldDB" id="A0A0E9N7M3"/>
<evidence type="ECO:0000256" key="8">
    <source>
        <dbReference type="ARBA" id="ARBA00022741"/>
    </source>
</evidence>
<dbReference type="EC" id="6.3.1.20" evidence="5"/>
<evidence type="ECO:0000259" key="11">
    <source>
        <dbReference type="PROSITE" id="PS51733"/>
    </source>
</evidence>
<accession>A0A0E9N7M3</accession>
<keyword evidence="7" id="KW-0436">Ligase</keyword>
<evidence type="ECO:0000313" key="13">
    <source>
        <dbReference type="Proteomes" id="UP000033140"/>
    </source>
</evidence>
<dbReference type="EMBL" id="BACD03000001">
    <property type="protein sequence ID" value="GAO45834.1"/>
    <property type="molecule type" value="Genomic_DNA"/>
</dbReference>
<dbReference type="SUPFAM" id="SSF82649">
    <property type="entry name" value="SufE/NifU"/>
    <property type="match status" value="1"/>
</dbReference>
<dbReference type="GO" id="GO:0005524">
    <property type="term" value="F:ATP binding"/>
    <property type="evidence" value="ECO:0007669"/>
    <property type="project" value="UniProtKB-KW"/>
</dbReference>
<dbReference type="Gene3D" id="3.30.930.10">
    <property type="entry name" value="Bira Bifunctional Protein, Domain 2"/>
    <property type="match status" value="1"/>
</dbReference>
<comment type="catalytic activity">
    <reaction evidence="10">
        <text>L-lysyl-[lipoyl-carrier protein] + (R)-lipoate + ATP = N(6)-[(R)-lipoyl]-L-lysyl-[lipoyl-carrier protein] + AMP + diphosphate + H(+)</text>
        <dbReference type="Rhea" id="RHEA:49288"/>
        <dbReference type="Rhea" id="RHEA-COMP:10500"/>
        <dbReference type="Rhea" id="RHEA-COMP:10502"/>
        <dbReference type="ChEBI" id="CHEBI:15378"/>
        <dbReference type="ChEBI" id="CHEBI:29969"/>
        <dbReference type="ChEBI" id="CHEBI:30616"/>
        <dbReference type="ChEBI" id="CHEBI:33019"/>
        <dbReference type="ChEBI" id="CHEBI:83088"/>
        <dbReference type="ChEBI" id="CHEBI:83099"/>
        <dbReference type="ChEBI" id="CHEBI:456215"/>
        <dbReference type="EC" id="6.3.1.20"/>
    </reaction>
</comment>
<dbReference type="GO" id="GO:0005739">
    <property type="term" value="C:mitochondrion"/>
    <property type="evidence" value="ECO:0007669"/>
    <property type="project" value="TreeGrafter"/>
</dbReference>
<dbReference type="InterPro" id="IPR004562">
    <property type="entry name" value="LipoylTrfase_LipoateP_Ligase"/>
</dbReference>
<comment type="pathway">
    <text evidence="3">Protein modification; protein lipoylation via exogenous pathway; protein N(6)-(lipoyl)lysine from lipoate: step 1/2.</text>
</comment>
<evidence type="ECO:0000256" key="2">
    <source>
        <dbReference type="ARBA" id="ARBA00005085"/>
    </source>
</evidence>
<proteinExistence type="inferred from homology"/>
<dbReference type="PANTHER" id="PTHR12561:SF3">
    <property type="entry name" value="LIPOYLTRANSFERASE 1, MITOCHONDRIAL"/>
    <property type="match status" value="1"/>
</dbReference>
<comment type="similarity">
    <text evidence="4">Belongs to the LplA family.</text>
</comment>
<comment type="caution">
    <text evidence="12">The sequence shown here is derived from an EMBL/GenBank/DDBJ whole genome shotgun (WGS) entry which is preliminary data.</text>
</comment>
<dbReference type="UniPathway" id="UPA00537">
    <property type="reaction ID" value="UER00594"/>
</dbReference>
<dbReference type="Proteomes" id="UP000033140">
    <property type="component" value="Unassembled WGS sequence"/>
</dbReference>
<evidence type="ECO:0000256" key="10">
    <source>
        <dbReference type="ARBA" id="ARBA00048037"/>
    </source>
</evidence>
<dbReference type="SUPFAM" id="SSF55681">
    <property type="entry name" value="Class II aaRS and biotin synthetases"/>
    <property type="match status" value="1"/>
</dbReference>
<name>A0A0E9N7M3_SAICN</name>
<dbReference type="PANTHER" id="PTHR12561">
    <property type="entry name" value="LIPOATE-PROTEIN LIGASE"/>
    <property type="match status" value="1"/>
</dbReference>
<evidence type="ECO:0000256" key="5">
    <source>
        <dbReference type="ARBA" id="ARBA00012367"/>
    </source>
</evidence>
<reference evidence="12 13" key="2">
    <citation type="journal article" date="2014" name="J. Gen. Appl. Microbiol.">
        <title>The early diverging ascomycetous budding yeast Saitoella complicata has three histone deacetylases belonging to the Clr6, Hos2, and Rpd3 lineages.</title>
        <authorList>
            <person name="Nishida H."/>
            <person name="Matsumoto T."/>
            <person name="Kondo S."/>
            <person name="Hamamoto M."/>
            <person name="Yoshikawa H."/>
        </authorList>
    </citation>
    <scope>NUCLEOTIDE SEQUENCE [LARGE SCALE GENOMIC DNA]</scope>
    <source>
        <strain evidence="12 13">NRRL Y-17804</strain>
    </source>
</reference>
<evidence type="ECO:0000256" key="3">
    <source>
        <dbReference type="ARBA" id="ARBA00005124"/>
    </source>
</evidence>
<dbReference type="Pfam" id="PF21948">
    <property type="entry name" value="LplA-B_cat"/>
    <property type="match status" value="1"/>
</dbReference>
<reference evidence="12 13" key="1">
    <citation type="journal article" date="2011" name="J. Gen. Appl. Microbiol.">
        <title>Draft genome sequencing of the enigmatic yeast Saitoella complicata.</title>
        <authorList>
            <person name="Nishida H."/>
            <person name="Hamamoto M."/>
            <person name="Sugiyama J."/>
        </authorList>
    </citation>
    <scope>NUCLEOTIDE SEQUENCE [LARGE SCALE GENOMIC DNA]</scope>
    <source>
        <strain evidence="12 13">NRRL Y-17804</strain>
    </source>
</reference>
<dbReference type="Gene3D" id="3.30.390.50">
    <property type="entry name" value="CO dehydrogenase flavoprotein, C-terminal domain"/>
    <property type="match status" value="1"/>
</dbReference>
<evidence type="ECO:0000256" key="6">
    <source>
        <dbReference type="ARBA" id="ARBA00015925"/>
    </source>
</evidence>
<protein>
    <recommendedName>
        <fullName evidence="6">Putative lipoate-protein ligase A</fullName>
        <ecNumber evidence="5">6.3.1.20</ecNumber>
    </recommendedName>
</protein>
<keyword evidence="8" id="KW-0547">Nucleotide-binding</keyword>
<evidence type="ECO:0000313" key="12">
    <source>
        <dbReference type="EMBL" id="GAO45834.1"/>
    </source>
</evidence>
<evidence type="ECO:0000256" key="1">
    <source>
        <dbReference type="ARBA" id="ARBA00003253"/>
    </source>
</evidence>
<dbReference type="GO" id="GO:0016979">
    <property type="term" value="F:lipoate-protein ligase activity"/>
    <property type="evidence" value="ECO:0007669"/>
    <property type="project" value="UniProtKB-EC"/>
</dbReference>
<gene>
    <name evidence="12" type="ORF">G7K_0083-t1</name>
</gene>
<dbReference type="Pfam" id="PF10437">
    <property type="entry name" value="Lip_prot_lig_C"/>
    <property type="match status" value="1"/>
</dbReference>
<comment type="function">
    <text evidence="1">Catalyzes both the ATP-dependent activation of exogenously supplied lipoate to lipoyl-AMP and the transfer of the activated lipoyl onto the lipoyl domains of lipoate-dependent enzymes.</text>
</comment>
<dbReference type="OrthoDB" id="201621at2759"/>
<dbReference type="InterPro" id="IPR045864">
    <property type="entry name" value="aa-tRNA-synth_II/BPL/LPL"/>
</dbReference>
<dbReference type="RefSeq" id="XP_019025489.1">
    <property type="nucleotide sequence ID" value="XM_019170087.1"/>
</dbReference>
<keyword evidence="9" id="KW-0067">ATP-binding</keyword>
<dbReference type="GO" id="GO:0009249">
    <property type="term" value="P:protein lipoylation"/>
    <property type="evidence" value="ECO:0007669"/>
    <property type="project" value="InterPro"/>
</dbReference>
<dbReference type="InterPro" id="IPR019491">
    <property type="entry name" value="Lipoate_protein_ligase_C"/>
</dbReference>
<dbReference type="STRING" id="698492.A0A0E9N7M3"/>
<dbReference type="NCBIfam" id="TIGR00545">
    <property type="entry name" value="lipoyltrans"/>
    <property type="match status" value="1"/>
</dbReference>